<dbReference type="RefSeq" id="WP_194289875.1">
    <property type="nucleotide sequence ID" value="NZ_WEGK01000006.1"/>
</dbReference>
<evidence type="ECO:0000256" key="7">
    <source>
        <dbReference type="ARBA" id="ARBA00023033"/>
    </source>
</evidence>
<dbReference type="FunFam" id="1.10.630.10:FF:000018">
    <property type="entry name" value="Cytochrome P450 monooxygenase"/>
    <property type="match status" value="1"/>
</dbReference>
<dbReference type="InterPro" id="IPR001128">
    <property type="entry name" value="Cyt_P450"/>
</dbReference>
<dbReference type="GO" id="GO:0016705">
    <property type="term" value="F:oxidoreductase activity, acting on paired donors, with incorporation or reduction of molecular oxygen"/>
    <property type="evidence" value="ECO:0007669"/>
    <property type="project" value="InterPro"/>
</dbReference>
<dbReference type="CDD" id="cd11030">
    <property type="entry name" value="CYP105-like"/>
    <property type="match status" value="1"/>
</dbReference>
<dbReference type="Proteomes" id="UP000438448">
    <property type="component" value="Unassembled WGS sequence"/>
</dbReference>
<dbReference type="InterPro" id="IPR036396">
    <property type="entry name" value="Cyt_P450_sf"/>
</dbReference>
<dbReference type="PANTHER" id="PTHR46696:SF1">
    <property type="entry name" value="CYTOCHROME P450 YJIB-RELATED"/>
    <property type="match status" value="1"/>
</dbReference>
<dbReference type="EMBL" id="WEGK01000006">
    <property type="protein sequence ID" value="MQY20117.1"/>
    <property type="molecule type" value="Genomic_DNA"/>
</dbReference>
<dbReference type="GO" id="GO:0005506">
    <property type="term" value="F:iron ion binding"/>
    <property type="evidence" value="ECO:0007669"/>
    <property type="project" value="InterPro"/>
</dbReference>
<evidence type="ECO:0000256" key="8">
    <source>
        <dbReference type="RuleBase" id="RU000461"/>
    </source>
</evidence>
<reference evidence="10 11" key="1">
    <citation type="submission" date="2019-10" db="EMBL/GenBank/DDBJ databases">
        <title>Nocardia macrotermitis sp. nov. and Nocardia aurantia sp. nov., isolated from the gut of fungus growing-termite Macrotermes natalensis.</title>
        <authorList>
            <person name="Benndorf R."/>
            <person name="Schwitalla J."/>
            <person name="Martin K."/>
            <person name="De Beer W."/>
            <person name="Kaster A.-K."/>
            <person name="Vollmers J."/>
            <person name="Poulsen M."/>
            <person name="Beemelmanns C."/>
        </authorList>
    </citation>
    <scope>NUCLEOTIDE SEQUENCE [LARGE SCALE GENOMIC DNA]</scope>
    <source>
        <strain evidence="10 11">RB20</strain>
    </source>
</reference>
<evidence type="ECO:0000256" key="6">
    <source>
        <dbReference type="ARBA" id="ARBA00023004"/>
    </source>
</evidence>
<proteinExistence type="inferred from homology"/>
<organism evidence="10 11">
    <name type="scientific">Nocardia macrotermitis</name>
    <dbReference type="NCBI Taxonomy" id="2585198"/>
    <lineage>
        <taxon>Bacteria</taxon>
        <taxon>Bacillati</taxon>
        <taxon>Actinomycetota</taxon>
        <taxon>Actinomycetes</taxon>
        <taxon>Mycobacteriales</taxon>
        <taxon>Nocardiaceae</taxon>
        <taxon>Nocardia</taxon>
    </lineage>
</organism>
<dbReference type="InterPro" id="IPR002397">
    <property type="entry name" value="Cyt_P450_B"/>
</dbReference>
<dbReference type="PRINTS" id="PR00359">
    <property type="entry name" value="BP450"/>
</dbReference>
<comment type="cofactor">
    <cofactor evidence="1">
        <name>heme</name>
        <dbReference type="ChEBI" id="CHEBI:30413"/>
    </cofactor>
</comment>
<dbReference type="Pfam" id="PF00067">
    <property type="entry name" value="p450"/>
    <property type="match status" value="1"/>
</dbReference>
<dbReference type="InterPro" id="IPR017972">
    <property type="entry name" value="Cyt_P450_CS"/>
</dbReference>
<feature type="region of interest" description="Disordered" evidence="9">
    <location>
        <begin position="1"/>
        <end position="21"/>
    </location>
</feature>
<accession>A0A7K0D383</accession>
<keyword evidence="4 8" id="KW-0479">Metal-binding</keyword>
<dbReference type="PANTHER" id="PTHR46696">
    <property type="entry name" value="P450, PUTATIVE (EUROFUNG)-RELATED"/>
    <property type="match status" value="1"/>
</dbReference>
<evidence type="ECO:0000313" key="11">
    <source>
        <dbReference type="Proteomes" id="UP000438448"/>
    </source>
</evidence>
<evidence type="ECO:0000256" key="4">
    <source>
        <dbReference type="ARBA" id="ARBA00022723"/>
    </source>
</evidence>
<evidence type="ECO:0000313" key="10">
    <source>
        <dbReference type="EMBL" id="MQY20117.1"/>
    </source>
</evidence>
<evidence type="ECO:0000256" key="9">
    <source>
        <dbReference type="SAM" id="MobiDB-lite"/>
    </source>
</evidence>
<gene>
    <name evidence="10" type="ORF">NRB20_32130</name>
</gene>
<protein>
    <submittedName>
        <fullName evidence="10">Cytochrome P450-SU2</fullName>
        <ecNumber evidence="10">1.14.-.-</ecNumber>
    </submittedName>
</protein>
<dbReference type="SUPFAM" id="SSF48264">
    <property type="entry name" value="Cytochrome P450"/>
    <property type="match status" value="1"/>
</dbReference>
<evidence type="ECO:0000256" key="5">
    <source>
        <dbReference type="ARBA" id="ARBA00023002"/>
    </source>
</evidence>
<dbReference type="GO" id="GO:0020037">
    <property type="term" value="F:heme binding"/>
    <property type="evidence" value="ECO:0007669"/>
    <property type="project" value="InterPro"/>
</dbReference>
<keyword evidence="5 8" id="KW-0560">Oxidoreductase</keyword>
<dbReference type="PRINTS" id="PR00385">
    <property type="entry name" value="P450"/>
</dbReference>
<comment type="caution">
    <text evidence="10">The sequence shown here is derived from an EMBL/GenBank/DDBJ whole genome shotgun (WGS) entry which is preliminary data.</text>
</comment>
<keyword evidence="6 8" id="KW-0408">Iron</keyword>
<evidence type="ECO:0000256" key="1">
    <source>
        <dbReference type="ARBA" id="ARBA00001971"/>
    </source>
</evidence>
<dbReference type="GO" id="GO:0004497">
    <property type="term" value="F:monooxygenase activity"/>
    <property type="evidence" value="ECO:0007669"/>
    <property type="project" value="UniProtKB-KW"/>
</dbReference>
<sequence>MTETLPTFPMARATGCPFDPPPQLRELDPISRVSIWSGETPWLVTGYDEQRAVLADQRFSADSSRAGYPHQSAAINARRRTFRTFIALDDPEHDRQRKMLTRNFMVKRVDAMRPRVQQIVDGLIDDMLAGPQPADLVTAFALPVPSLVICELLGVPYEDHDFFQACSRKLISRESPPEEAIAANEALREYLLKLIAAKQQTPADDLIGRLVSGQVAEGELTVEEAADMSVLMLIAGHETTANMIALGTLALLEHPDQLAELRDTDDPALIANAVEELLRYLNIVHGGRRRVALTDVEVGGQLIRAGEGVILANDAGNRDDSAFPDPDVLDIHRKARHHVAFGYGVHQCLGQPLARMELQVVYSTLYKRIPTLRLAIPLDEVQFKHEMVVYGVHTLPVTW</sequence>
<dbReference type="Gene3D" id="1.10.630.10">
    <property type="entry name" value="Cytochrome P450"/>
    <property type="match status" value="1"/>
</dbReference>
<name>A0A7K0D383_9NOCA</name>
<keyword evidence="7 8" id="KW-0503">Monooxygenase</keyword>
<evidence type="ECO:0000256" key="3">
    <source>
        <dbReference type="ARBA" id="ARBA00022617"/>
    </source>
</evidence>
<keyword evidence="11" id="KW-1185">Reference proteome</keyword>
<evidence type="ECO:0000256" key="2">
    <source>
        <dbReference type="ARBA" id="ARBA00010617"/>
    </source>
</evidence>
<dbReference type="AlphaFoldDB" id="A0A7K0D383"/>
<comment type="similarity">
    <text evidence="2 8">Belongs to the cytochrome P450 family.</text>
</comment>
<dbReference type="EC" id="1.14.-.-" evidence="10"/>
<keyword evidence="3 8" id="KW-0349">Heme</keyword>
<dbReference type="PROSITE" id="PS00086">
    <property type="entry name" value="CYTOCHROME_P450"/>
    <property type="match status" value="1"/>
</dbReference>